<dbReference type="Pfam" id="PF26064">
    <property type="entry name" value="DUF8023"/>
    <property type="match status" value="1"/>
</dbReference>
<gene>
    <name evidence="2" type="ORF">GCM10009021_18500</name>
</gene>
<dbReference type="InterPro" id="IPR058336">
    <property type="entry name" value="VP3-like_halobact-type"/>
</dbReference>
<dbReference type="EMBL" id="BMOQ01000005">
    <property type="protein sequence ID" value="GGN17896.1"/>
    <property type="molecule type" value="Genomic_DNA"/>
</dbReference>
<organism evidence="2 3">
    <name type="scientific">Halarchaeum nitratireducens</name>
    <dbReference type="NCBI Taxonomy" id="489913"/>
    <lineage>
        <taxon>Archaea</taxon>
        <taxon>Methanobacteriati</taxon>
        <taxon>Methanobacteriota</taxon>
        <taxon>Stenosarchaea group</taxon>
        <taxon>Halobacteria</taxon>
        <taxon>Halobacteriales</taxon>
        <taxon>Halobacteriaceae</taxon>
    </lineage>
</organism>
<keyword evidence="1" id="KW-0812">Transmembrane</keyword>
<dbReference type="Proteomes" id="UP000608850">
    <property type="component" value="Unassembled WGS sequence"/>
</dbReference>
<sequence>MAYNLDRERLVQVVDGVLSPFFVIATLVLVGIGQFSALGVSMADTLVEANGSQISVSLIVSLVVVVAAYVMNESVDWSEWSEWEAALVSAMVVSNVSVALVPLVRDVVTGSKWIGVLVLILNSAAYYVVAYWDGGR</sequence>
<reference evidence="2 3" key="1">
    <citation type="journal article" date="2019" name="Int. J. Syst. Evol. Microbiol.">
        <title>The Global Catalogue of Microorganisms (GCM) 10K type strain sequencing project: providing services to taxonomists for standard genome sequencing and annotation.</title>
        <authorList>
            <consortium name="The Broad Institute Genomics Platform"/>
            <consortium name="The Broad Institute Genome Sequencing Center for Infectious Disease"/>
            <person name="Wu L."/>
            <person name="Ma J."/>
        </authorList>
    </citation>
    <scope>NUCLEOTIDE SEQUENCE [LARGE SCALE GENOMIC DNA]</scope>
    <source>
        <strain evidence="2 3">JCM 16331</strain>
    </source>
</reference>
<feature type="transmembrane region" description="Helical" evidence="1">
    <location>
        <begin position="83"/>
        <end position="101"/>
    </location>
</feature>
<dbReference type="RefSeq" id="WP_188878553.1">
    <property type="nucleotide sequence ID" value="NZ_BMOQ01000005.1"/>
</dbReference>
<evidence type="ECO:0000313" key="3">
    <source>
        <dbReference type="Proteomes" id="UP000608850"/>
    </source>
</evidence>
<comment type="caution">
    <text evidence="2">The sequence shown here is derived from an EMBL/GenBank/DDBJ whole genome shotgun (WGS) entry which is preliminary data.</text>
</comment>
<keyword evidence="1" id="KW-1133">Transmembrane helix</keyword>
<proteinExistence type="predicted"/>
<dbReference type="AlphaFoldDB" id="A0A830GC34"/>
<keyword evidence="1" id="KW-0472">Membrane</keyword>
<feature type="transmembrane region" description="Helical" evidence="1">
    <location>
        <begin position="54"/>
        <end position="71"/>
    </location>
</feature>
<feature type="transmembrane region" description="Helical" evidence="1">
    <location>
        <begin position="113"/>
        <end position="132"/>
    </location>
</feature>
<name>A0A830GC34_9EURY</name>
<keyword evidence="3" id="KW-1185">Reference proteome</keyword>
<dbReference type="OrthoDB" id="377295at2157"/>
<feature type="transmembrane region" description="Helical" evidence="1">
    <location>
        <begin position="20"/>
        <end position="42"/>
    </location>
</feature>
<accession>A0A830GC34</accession>
<protein>
    <submittedName>
        <fullName evidence="2">Uncharacterized protein</fullName>
    </submittedName>
</protein>
<evidence type="ECO:0000313" key="2">
    <source>
        <dbReference type="EMBL" id="GGN17896.1"/>
    </source>
</evidence>
<evidence type="ECO:0000256" key="1">
    <source>
        <dbReference type="SAM" id="Phobius"/>
    </source>
</evidence>